<dbReference type="Proteomes" id="UP000001662">
    <property type="component" value="Chromosome"/>
</dbReference>
<name>D9R7N6_LACSW</name>
<feature type="domain" description="VOC" evidence="1">
    <location>
        <begin position="6"/>
        <end position="122"/>
    </location>
</feature>
<dbReference type="EMBL" id="CP002109">
    <property type="protein sequence ID" value="ADL03765.1"/>
    <property type="molecule type" value="Genomic_DNA"/>
</dbReference>
<dbReference type="InterPro" id="IPR037523">
    <property type="entry name" value="VOC_core"/>
</dbReference>
<dbReference type="SUPFAM" id="SSF54593">
    <property type="entry name" value="Glyoxalase/Bleomycin resistance protein/Dihydroxybiphenyl dioxygenase"/>
    <property type="match status" value="1"/>
</dbReference>
<gene>
    <name evidence="2" type="ordered locus">Closa_1157</name>
</gene>
<dbReference type="CDD" id="cd06587">
    <property type="entry name" value="VOC"/>
    <property type="match status" value="1"/>
</dbReference>
<dbReference type="InterPro" id="IPR029068">
    <property type="entry name" value="Glyas_Bleomycin-R_OHBP_Dase"/>
</dbReference>
<dbReference type="OrthoDB" id="1645442at2"/>
<dbReference type="PANTHER" id="PTHR35908:SF1">
    <property type="entry name" value="CONSERVED PROTEIN"/>
    <property type="match status" value="1"/>
</dbReference>
<dbReference type="KEGG" id="csh:Closa_1157"/>
<dbReference type="PANTHER" id="PTHR35908">
    <property type="entry name" value="HYPOTHETICAL FUSION PROTEIN"/>
    <property type="match status" value="1"/>
</dbReference>
<dbReference type="Gene3D" id="3.10.180.10">
    <property type="entry name" value="2,3-Dihydroxybiphenyl 1,2-Dioxygenase, domain 1"/>
    <property type="match status" value="1"/>
</dbReference>
<dbReference type="GO" id="GO:0051213">
    <property type="term" value="F:dioxygenase activity"/>
    <property type="evidence" value="ECO:0007669"/>
    <property type="project" value="UniProtKB-KW"/>
</dbReference>
<dbReference type="InterPro" id="IPR041581">
    <property type="entry name" value="Glyoxalase_6"/>
</dbReference>
<dbReference type="Pfam" id="PF18029">
    <property type="entry name" value="Glyoxalase_6"/>
    <property type="match status" value="1"/>
</dbReference>
<dbReference type="AlphaFoldDB" id="D9R7N6"/>
<proteinExistence type="predicted"/>
<organism evidence="2 3">
    <name type="scientific">Lacrimispora saccharolytica (strain ATCC 35040 / DSM 2544 / NRCC 2533 / WM1)</name>
    <name type="common">Clostridium saccharolyticum</name>
    <dbReference type="NCBI Taxonomy" id="610130"/>
    <lineage>
        <taxon>Bacteria</taxon>
        <taxon>Bacillati</taxon>
        <taxon>Bacillota</taxon>
        <taxon>Clostridia</taxon>
        <taxon>Lachnospirales</taxon>
        <taxon>Lachnospiraceae</taxon>
        <taxon>Lacrimispora</taxon>
    </lineage>
</organism>
<dbReference type="PaxDb" id="610130-Closa_1157"/>
<protein>
    <submittedName>
        <fullName evidence="2">Glyoxalase/bleomycin resistance protein/dioxygenase</fullName>
    </submittedName>
</protein>
<evidence type="ECO:0000259" key="1">
    <source>
        <dbReference type="PROSITE" id="PS51819"/>
    </source>
</evidence>
<dbReference type="PROSITE" id="PS51819">
    <property type="entry name" value="VOC"/>
    <property type="match status" value="1"/>
</dbReference>
<dbReference type="eggNOG" id="COG0346">
    <property type="taxonomic scope" value="Bacteria"/>
</dbReference>
<evidence type="ECO:0000313" key="2">
    <source>
        <dbReference type="EMBL" id="ADL03765.1"/>
    </source>
</evidence>
<dbReference type="HOGENOM" id="CLU_108054_2_1_9"/>
<reference evidence="2" key="1">
    <citation type="submission" date="2010-07" db="EMBL/GenBank/DDBJ databases">
        <title>Complete sequence of Clostridium saccharolyticum WM1.</title>
        <authorList>
            <consortium name="US DOE Joint Genome Institute"/>
            <person name="Lucas S."/>
            <person name="Copeland A."/>
            <person name="Lapidus A."/>
            <person name="Cheng J.-F."/>
            <person name="Bruce D."/>
            <person name="Goodwin L."/>
            <person name="Pitluck S."/>
            <person name="Chertkov O."/>
            <person name="Detter J.C."/>
            <person name="Han C."/>
            <person name="Tapia R."/>
            <person name="Land M."/>
            <person name="Hauser L."/>
            <person name="Chang Y.-J."/>
            <person name="Jeffries C."/>
            <person name="Kyrpides N."/>
            <person name="Ivanova N."/>
            <person name="Mikhailova N."/>
            <person name="Mouttaki H."/>
            <person name="Lin L."/>
            <person name="Zhou J."/>
            <person name="Hemme C.L."/>
            <person name="Woyke T."/>
        </authorList>
    </citation>
    <scope>NUCLEOTIDE SEQUENCE [LARGE SCALE GENOMIC DNA]</scope>
    <source>
        <strain evidence="2">WM1</strain>
    </source>
</reference>
<evidence type="ECO:0000313" key="3">
    <source>
        <dbReference type="Proteomes" id="UP000001662"/>
    </source>
</evidence>
<dbReference type="STRING" id="610130.Closa_1157"/>
<keyword evidence="3" id="KW-1185">Reference proteome</keyword>
<dbReference type="RefSeq" id="WP_013271860.1">
    <property type="nucleotide sequence ID" value="NC_014376.1"/>
</dbReference>
<sequence length="122" mass="13954">MKQEVTLGNIMVDCDDEQKLQTFYGELLGWEMCELFARPAVKSSNGIVFLFIEEPDYIRPVWPEKDGEQQKQMHFDFQVDDVLLMAKKAESLGAIKANDQFGGDDFITMIDPAGHPFCLCRE</sequence>
<accession>D9R7N6</accession>